<dbReference type="Gene3D" id="3.90.1530.10">
    <property type="entry name" value="Conserved hypothetical protein from pyrococcus furiosus pfu- 392566-001, ParB domain"/>
    <property type="match status" value="1"/>
</dbReference>
<feature type="domain" description="ParB-like N-terminal" evidence="2">
    <location>
        <begin position="16"/>
        <end position="110"/>
    </location>
</feature>
<dbReference type="GO" id="GO:0007059">
    <property type="term" value="P:chromosome segregation"/>
    <property type="evidence" value="ECO:0007669"/>
    <property type="project" value="TreeGrafter"/>
</dbReference>
<dbReference type="Proteomes" id="UP000234289">
    <property type="component" value="Unassembled WGS sequence"/>
</dbReference>
<evidence type="ECO:0000259" key="2">
    <source>
        <dbReference type="SMART" id="SM00470"/>
    </source>
</evidence>
<dbReference type="SMART" id="SM00470">
    <property type="entry name" value="ParB"/>
    <property type="match status" value="1"/>
</dbReference>
<dbReference type="InterPro" id="IPR003115">
    <property type="entry name" value="ParB_N"/>
</dbReference>
<dbReference type="InterPro" id="IPR004437">
    <property type="entry name" value="ParB/RepB/Spo0J"/>
</dbReference>
<dbReference type="EMBL" id="FXZG01000037">
    <property type="protein sequence ID" value="SMY02517.1"/>
    <property type="molecule type" value="Genomic_DNA"/>
</dbReference>
<dbReference type="Pfam" id="PF02195">
    <property type="entry name" value="ParB_N"/>
    <property type="match status" value="1"/>
</dbReference>
<dbReference type="NCBIfam" id="TIGR00180">
    <property type="entry name" value="parB_part"/>
    <property type="match status" value="1"/>
</dbReference>
<organism evidence="3 4">
    <name type="scientific">Brevibacterium aurantiacum</name>
    <dbReference type="NCBI Taxonomy" id="273384"/>
    <lineage>
        <taxon>Bacteria</taxon>
        <taxon>Bacillati</taxon>
        <taxon>Actinomycetota</taxon>
        <taxon>Actinomycetes</taxon>
        <taxon>Micrococcales</taxon>
        <taxon>Brevibacteriaceae</taxon>
        <taxon>Brevibacterium</taxon>
    </lineage>
</organism>
<comment type="similarity">
    <text evidence="1">Belongs to the ParB family.</text>
</comment>
<dbReference type="RefSeq" id="WP_101639592.1">
    <property type="nucleotide sequence ID" value="NZ_FXZG01000037.1"/>
</dbReference>
<gene>
    <name evidence="3" type="ORF">BAUR920_03535</name>
</gene>
<evidence type="ECO:0000313" key="3">
    <source>
        <dbReference type="EMBL" id="SMY02517.1"/>
    </source>
</evidence>
<dbReference type="GO" id="GO:0005694">
    <property type="term" value="C:chromosome"/>
    <property type="evidence" value="ECO:0007669"/>
    <property type="project" value="TreeGrafter"/>
</dbReference>
<dbReference type="PANTHER" id="PTHR33375:SF1">
    <property type="entry name" value="CHROMOSOME-PARTITIONING PROTEIN PARB-RELATED"/>
    <property type="match status" value="1"/>
</dbReference>
<name>A0A2H1KS22_BREAU</name>
<sequence length="326" mass="36979">MEAETFSIDTNSGTLAEIDPEDIRANPNNPRRYFNEERLDLLRTSIQEVGILVPLIVYQSPDNAELYILMDGERRWRCAVDLGMDVVPASIIPTPGPLDNLLRMFNIHNVREDWPLISVALSLREVMAISNENGEKRLSEMTGLTRSTVRRAKRLLSIPDSEIDLIQAEAHLDRSEQVHREDLYLEVEAAESVLRNELPEIMERYSRTQIIRAFAEKAEIGTLNAITDFRFVGKLVKAIDDDIVERHAVEKVATRLIEEPTLSPRAAFDSVASDGYLQQSLQRKSQVLSEDLLEAISSTTIISHVLRDNLLNLRNVINEALESHNE</sequence>
<dbReference type="AlphaFoldDB" id="A0A2H1KS22"/>
<proteinExistence type="inferred from homology"/>
<evidence type="ECO:0000256" key="1">
    <source>
        <dbReference type="ARBA" id="ARBA00006295"/>
    </source>
</evidence>
<dbReference type="PANTHER" id="PTHR33375">
    <property type="entry name" value="CHROMOSOME-PARTITIONING PROTEIN PARB-RELATED"/>
    <property type="match status" value="1"/>
</dbReference>
<evidence type="ECO:0000313" key="4">
    <source>
        <dbReference type="Proteomes" id="UP000234289"/>
    </source>
</evidence>
<accession>A0A2H1KS22</accession>
<dbReference type="SUPFAM" id="SSF110849">
    <property type="entry name" value="ParB/Sulfiredoxin"/>
    <property type="match status" value="1"/>
</dbReference>
<reference evidence="4" key="1">
    <citation type="submission" date="2017-03" db="EMBL/GenBank/DDBJ databases">
        <authorList>
            <person name="Monnet C."/>
        </authorList>
    </citation>
    <scope>NUCLEOTIDE SEQUENCE [LARGE SCALE GENOMIC DNA]</scope>
    <source>
        <strain evidence="4">CNRZ 920</strain>
    </source>
</reference>
<dbReference type="InterPro" id="IPR050336">
    <property type="entry name" value="Chromosome_partition/occlusion"/>
</dbReference>
<dbReference type="InterPro" id="IPR036086">
    <property type="entry name" value="ParB/Sulfiredoxin_sf"/>
</dbReference>
<dbReference type="GO" id="GO:0003677">
    <property type="term" value="F:DNA binding"/>
    <property type="evidence" value="ECO:0007669"/>
    <property type="project" value="InterPro"/>
</dbReference>
<protein>
    <submittedName>
        <fullName evidence="3">ParB-like nuclease domain-containing protein</fullName>
    </submittedName>
</protein>